<dbReference type="PANTHER" id="PTHR24243">
    <property type="entry name" value="G-PROTEIN COUPLED RECEPTOR"/>
    <property type="match status" value="1"/>
</dbReference>
<gene>
    <name evidence="10" type="ORF">JYZ213_LOCUS5941</name>
</gene>
<dbReference type="PROSITE" id="PS50262">
    <property type="entry name" value="G_PROTEIN_RECEP_F1_2"/>
    <property type="match status" value="1"/>
</dbReference>
<evidence type="ECO:0000256" key="4">
    <source>
        <dbReference type="ARBA" id="ARBA00023040"/>
    </source>
</evidence>
<evidence type="ECO:0000256" key="2">
    <source>
        <dbReference type="ARBA" id="ARBA00022692"/>
    </source>
</evidence>
<evidence type="ECO:0000259" key="9">
    <source>
        <dbReference type="PROSITE" id="PS50262"/>
    </source>
</evidence>
<feature type="domain" description="G-protein coupled receptors family 1 profile" evidence="9">
    <location>
        <begin position="31"/>
        <end position="145"/>
    </location>
</feature>
<name>A0A813TWC8_9BILA</name>
<keyword evidence="5 8" id="KW-0472">Membrane</keyword>
<dbReference type="SUPFAM" id="SSF81321">
    <property type="entry name" value="Family A G protein-coupled receptor-like"/>
    <property type="match status" value="1"/>
</dbReference>
<dbReference type="AlphaFoldDB" id="A0A813TWC8"/>
<keyword evidence="7" id="KW-0807">Transducer</keyword>
<dbReference type="GO" id="GO:0005886">
    <property type="term" value="C:plasma membrane"/>
    <property type="evidence" value="ECO:0007669"/>
    <property type="project" value="TreeGrafter"/>
</dbReference>
<dbReference type="GO" id="GO:0004930">
    <property type="term" value="F:G protein-coupled receptor activity"/>
    <property type="evidence" value="ECO:0007669"/>
    <property type="project" value="UniProtKB-KW"/>
</dbReference>
<dbReference type="PANTHER" id="PTHR24243:SF230">
    <property type="entry name" value="G-PROTEIN COUPLED RECEPTORS FAMILY 1 PROFILE DOMAIN-CONTAINING PROTEIN"/>
    <property type="match status" value="1"/>
</dbReference>
<dbReference type="SUPFAM" id="SSF52047">
    <property type="entry name" value="RNI-like"/>
    <property type="match status" value="1"/>
</dbReference>
<proteinExistence type="predicted"/>
<evidence type="ECO:0000256" key="3">
    <source>
        <dbReference type="ARBA" id="ARBA00022989"/>
    </source>
</evidence>
<keyword evidence="4" id="KW-0297">G-protein coupled receptor</keyword>
<accession>A0A813TWC8</accession>
<evidence type="ECO:0000256" key="7">
    <source>
        <dbReference type="ARBA" id="ARBA00023224"/>
    </source>
</evidence>
<comment type="caution">
    <text evidence="10">The sequence shown here is derived from an EMBL/GenBank/DDBJ whole genome shotgun (WGS) entry which is preliminary data.</text>
</comment>
<dbReference type="Proteomes" id="UP000663845">
    <property type="component" value="Unassembled WGS sequence"/>
</dbReference>
<feature type="transmembrane region" description="Helical" evidence="8">
    <location>
        <begin position="132"/>
        <end position="152"/>
    </location>
</feature>
<feature type="transmembrane region" description="Helical" evidence="8">
    <location>
        <begin position="20"/>
        <end position="39"/>
    </location>
</feature>
<evidence type="ECO:0000256" key="6">
    <source>
        <dbReference type="ARBA" id="ARBA00023170"/>
    </source>
</evidence>
<protein>
    <recommendedName>
        <fullName evidence="9">G-protein coupled receptors family 1 profile domain-containing protein</fullName>
    </recommendedName>
</protein>
<sequence>MSNTSSINFALINQTINRYVPIPLLLFGIIGNILNIFVFTRQAFRTNICVIYFLASTISDSFSLGIGLATRLLTGFNVDPTQYSSGFCKMRFFVTYYSAYSGAWFISLACVERYLCSSRNVQIRQLVTIKRAYISIIIILIAGFLAFGEQIYCIDINQQLLGAPQSCYQLKRTPGQINLFFSYIPSLRQFTHLHSLSLHRLHSKEILLKIAIELPHIVQLTHLKFDFCCIPDYDETDFELLTINIWNLPNLTHCYFEIHKKRQQSFIIPSKISSSLKYLSINTEQLNWNSINRLLQYTPNLKYLRGHMYSSDDDDNYIGSSFSSLTNLKIIIAAHPSKIISFLRNIPNLYNLDITIARSYLIDGYQWENLIRNYLPKLRKFRLLMKSYSSNTRSMTEEQIDELMNSFRSSFWIDERRWFVQCIGDEHCIRFETVSNSFHSIGNKLPSVFKSTVSQDNIERLYTTTCSISDVQRLDQLIPLKICIPNIYSLTIKYPINDQYWTMIPNLHKVSSLKLDFSTDFPQSELQVFLNRMPHLLRLTIYQDASLPLPMSLFNCTFSSSIHYLYLQNCKHFFSEEDCIILSHSSLTSHCKQLDILVKNRQSITILVNKLTSLCTLRARFTDEEICDISPPIICNNVDDKIILCKDEDILWLTDQLPSTCAISRHPFCVNHIRIWIK</sequence>
<evidence type="ECO:0000313" key="10">
    <source>
        <dbReference type="EMBL" id="CAF0814147.1"/>
    </source>
</evidence>
<reference evidence="10" key="1">
    <citation type="submission" date="2021-02" db="EMBL/GenBank/DDBJ databases">
        <authorList>
            <person name="Nowell W R."/>
        </authorList>
    </citation>
    <scope>NUCLEOTIDE SEQUENCE</scope>
</reference>
<evidence type="ECO:0000313" key="11">
    <source>
        <dbReference type="Proteomes" id="UP000663845"/>
    </source>
</evidence>
<keyword evidence="2 8" id="KW-0812">Transmembrane</keyword>
<feature type="transmembrane region" description="Helical" evidence="8">
    <location>
        <begin position="93"/>
        <end position="111"/>
    </location>
</feature>
<dbReference type="EMBL" id="CAJNOG010000036">
    <property type="protein sequence ID" value="CAF0814147.1"/>
    <property type="molecule type" value="Genomic_DNA"/>
</dbReference>
<keyword evidence="6" id="KW-0675">Receptor</keyword>
<comment type="subcellular location">
    <subcellularLocation>
        <location evidence="1">Membrane</location>
        <topology evidence="1">Multi-pass membrane protein</topology>
    </subcellularLocation>
</comment>
<evidence type="ECO:0000256" key="1">
    <source>
        <dbReference type="ARBA" id="ARBA00004141"/>
    </source>
</evidence>
<organism evidence="10 11">
    <name type="scientific">Adineta steineri</name>
    <dbReference type="NCBI Taxonomy" id="433720"/>
    <lineage>
        <taxon>Eukaryota</taxon>
        <taxon>Metazoa</taxon>
        <taxon>Spiralia</taxon>
        <taxon>Gnathifera</taxon>
        <taxon>Rotifera</taxon>
        <taxon>Eurotatoria</taxon>
        <taxon>Bdelloidea</taxon>
        <taxon>Adinetida</taxon>
        <taxon>Adinetidae</taxon>
        <taxon>Adineta</taxon>
    </lineage>
</organism>
<keyword evidence="3 8" id="KW-1133">Transmembrane helix</keyword>
<evidence type="ECO:0000256" key="5">
    <source>
        <dbReference type="ARBA" id="ARBA00023136"/>
    </source>
</evidence>
<dbReference type="Gene3D" id="1.20.1070.10">
    <property type="entry name" value="Rhodopsin 7-helix transmembrane proteins"/>
    <property type="match status" value="1"/>
</dbReference>
<evidence type="ECO:0000256" key="8">
    <source>
        <dbReference type="SAM" id="Phobius"/>
    </source>
</evidence>
<dbReference type="InterPro" id="IPR017452">
    <property type="entry name" value="GPCR_Rhodpsn_7TM"/>
</dbReference>
<feature type="transmembrane region" description="Helical" evidence="8">
    <location>
        <begin position="51"/>
        <end position="73"/>
    </location>
</feature>